<sequence>MSEARCFRRHPTQSDLSPSDLSLGDPFGCTVLEASPGDERFSGVRARLDRPGALARLIEGEILPRLMLVHAEPLPAPPRAVRRPSPDEVARFADLLLAPPRAEGDDPRPAVEVLLARGLPLESLLGDLLAPAARHLGALWEEDACDFLAVTAGLGRLQAVARMLCARLEGEPPLRGRSVLLLPCPGETHLFGLALVASAFREAGWAVETAEAGAGAATLARDFHDVVGLTLACDVNAPALAPAIATLRSASCNPELRVLVGGAYVARHPECAAAAGADAGLCAAAAAPALAESLLEMRARAC</sequence>
<keyword evidence="3" id="KW-1185">Reference proteome</keyword>
<dbReference type="AlphaFoldDB" id="A0AA37MD17"/>
<proteinExistence type="predicted"/>
<dbReference type="SUPFAM" id="SSF52242">
    <property type="entry name" value="Cobalamin (vitamin B12)-binding domain"/>
    <property type="match status" value="1"/>
</dbReference>
<dbReference type="InterPro" id="IPR036724">
    <property type="entry name" value="Cobalamin-bd_sf"/>
</dbReference>
<evidence type="ECO:0000313" key="2">
    <source>
        <dbReference type="EMBL" id="GJD80523.1"/>
    </source>
</evidence>
<evidence type="ECO:0008006" key="4">
    <source>
        <dbReference type="Google" id="ProtNLM"/>
    </source>
</evidence>
<dbReference type="Gene3D" id="3.40.50.280">
    <property type="entry name" value="Cobalamin-binding domain"/>
    <property type="match status" value="1"/>
</dbReference>
<evidence type="ECO:0000256" key="1">
    <source>
        <dbReference type="SAM" id="MobiDB-lite"/>
    </source>
</evidence>
<comment type="caution">
    <text evidence="2">The sequence shown here is derived from an EMBL/GenBank/DDBJ whole genome shotgun (WGS) entry which is preliminary data.</text>
</comment>
<evidence type="ECO:0000313" key="3">
    <source>
        <dbReference type="Proteomes" id="UP001055108"/>
    </source>
</evidence>
<gene>
    <name evidence="2" type="ORF">NBEOAGPD_3764</name>
</gene>
<accession>A0AA37MD17</accession>
<organism evidence="2 3">
    <name type="scientific">Methylobacterium gregans</name>
    <dbReference type="NCBI Taxonomy" id="374424"/>
    <lineage>
        <taxon>Bacteria</taxon>
        <taxon>Pseudomonadati</taxon>
        <taxon>Pseudomonadota</taxon>
        <taxon>Alphaproteobacteria</taxon>
        <taxon>Hyphomicrobiales</taxon>
        <taxon>Methylobacteriaceae</taxon>
        <taxon>Methylobacterium</taxon>
    </lineage>
</organism>
<protein>
    <recommendedName>
        <fullName evidence="4">Cobalamin B12-binding domain protein</fullName>
    </recommendedName>
</protein>
<dbReference type="GO" id="GO:0046872">
    <property type="term" value="F:metal ion binding"/>
    <property type="evidence" value="ECO:0007669"/>
    <property type="project" value="InterPro"/>
</dbReference>
<dbReference type="GO" id="GO:0031419">
    <property type="term" value="F:cobalamin binding"/>
    <property type="evidence" value="ECO:0007669"/>
    <property type="project" value="InterPro"/>
</dbReference>
<reference evidence="2" key="1">
    <citation type="journal article" date="2016" name="Front. Microbiol.">
        <title>Genome Sequence of the Piezophilic, Mesophilic Sulfate-Reducing Bacterium Desulfovibrio indicus J2T.</title>
        <authorList>
            <person name="Cao J."/>
            <person name="Maignien L."/>
            <person name="Shao Z."/>
            <person name="Alain K."/>
            <person name="Jebbar M."/>
        </authorList>
    </citation>
    <scope>NUCLEOTIDE SEQUENCE</scope>
    <source>
        <strain evidence="2">NBRC 103626</strain>
    </source>
</reference>
<name>A0AA37MD17_9HYPH</name>
<dbReference type="EMBL" id="BPQM01000099">
    <property type="protein sequence ID" value="GJD80523.1"/>
    <property type="molecule type" value="Genomic_DNA"/>
</dbReference>
<dbReference type="Proteomes" id="UP001055108">
    <property type="component" value="Unassembled WGS sequence"/>
</dbReference>
<feature type="region of interest" description="Disordered" evidence="1">
    <location>
        <begin position="1"/>
        <end position="22"/>
    </location>
</feature>
<reference evidence="2" key="2">
    <citation type="submission" date="2021-08" db="EMBL/GenBank/DDBJ databases">
        <authorList>
            <person name="Tani A."/>
            <person name="Ola A."/>
            <person name="Ogura Y."/>
            <person name="Katsura K."/>
            <person name="Hayashi T."/>
        </authorList>
    </citation>
    <scope>NUCLEOTIDE SEQUENCE</scope>
    <source>
        <strain evidence="2">NBRC 103626</strain>
    </source>
</reference>